<protein>
    <submittedName>
        <fullName evidence="2">Uncharacterized protein</fullName>
    </submittedName>
</protein>
<dbReference type="PANTHER" id="PTHR48125">
    <property type="entry name" value="LP07818P1"/>
    <property type="match status" value="1"/>
</dbReference>
<dbReference type="OrthoDB" id="2507647at2759"/>
<feature type="region of interest" description="Disordered" evidence="1">
    <location>
        <begin position="1"/>
        <end position="111"/>
    </location>
</feature>
<dbReference type="Proteomes" id="UP000565441">
    <property type="component" value="Unassembled WGS sequence"/>
</dbReference>
<dbReference type="AlphaFoldDB" id="A0A8H5HAX3"/>
<keyword evidence="3" id="KW-1185">Reference proteome</keyword>
<comment type="caution">
    <text evidence="2">The sequence shown here is derived from an EMBL/GenBank/DDBJ whole genome shotgun (WGS) entry which is preliminary data.</text>
</comment>
<evidence type="ECO:0000256" key="1">
    <source>
        <dbReference type="SAM" id="MobiDB-lite"/>
    </source>
</evidence>
<gene>
    <name evidence="2" type="ORF">D9615_005762</name>
</gene>
<dbReference type="EMBL" id="JAACJP010000015">
    <property type="protein sequence ID" value="KAF5379841.1"/>
    <property type="molecule type" value="Genomic_DNA"/>
</dbReference>
<sequence>MATILERPMSALSDAPVVPQQRRRPSIVEVIDVDLLDDPTPSTSSRPTSRPTGRTQPETILLLDSDDEDPAQLGSSGSSSARPDQRRQRLTSPPPPASAGPSQIPPVPRIPRRYSGLASYIAPRRLPPDASPPVVRPIDQPFEFEANLRSSPPAPGSAALHVHPNRHRRVPYVEVRTNHQARHVPSLGLGGAIISLNRARADDLHEMRRERHRHLLHNNTNIGAEAPGFLARAGNTMRRIYTTFARGNDNDMDDDEYPEMQMMLAHDLGLDVGLIDRFDHPARGFALQEMLFRSRENRQRHLEAEYKAEYTHPGQPESGFTFDFTQPDPEPVLSRPAPIIIDLEADSDDTPVAGPSTKPAPPSPVSKVHTLLVCARCLDPLVLGGGLVGDERQKKKVWALRCGHMIDGKCLGVVGVPEEPNPESERRADSSGKGKGKARADVASFEIAPPPANTIRSRLRSRAPPPAAAPVASSSTSAPAAAPPSTSPTILGKRKRASHAKPRIEAIHEWKCPVPGCERVHASVKIGGAWTPEPVIGSGGKGKGKTKMVPEVTAGRGAIAVFV</sequence>
<feature type="compositionally biased region" description="Polar residues" evidence="1">
    <location>
        <begin position="73"/>
        <end position="82"/>
    </location>
</feature>
<feature type="region of interest" description="Disordered" evidence="1">
    <location>
        <begin position="346"/>
        <end position="365"/>
    </location>
</feature>
<organism evidence="2 3">
    <name type="scientific">Tricholomella constricta</name>
    <dbReference type="NCBI Taxonomy" id="117010"/>
    <lineage>
        <taxon>Eukaryota</taxon>
        <taxon>Fungi</taxon>
        <taxon>Dikarya</taxon>
        <taxon>Basidiomycota</taxon>
        <taxon>Agaricomycotina</taxon>
        <taxon>Agaricomycetes</taxon>
        <taxon>Agaricomycetidae</taxon>
        <taxon>Agaricales</taxon>
        <taxon>Tricholomatineae</taxon>
        <taxon>Lyophyllaceae</taxon>
        <taxon>Tricholomella</taxon>
    </lineage>
</organism>
<accession>A0A8H5HAX3</accession>
<feature type="compositionally biased region" description="Low complexity" evidence="1">
    <location>
        <begin position="469"/>
        <end position="480"/>
    </location>
</feature>
<reference evidence="2 3" key="1">
    <citation type="journal article" date="2020" name="ISME J.">
        <title>Uncovering the hidden diversity of litter-decomposition mechanisms in mushroom-forming fungi.</title>
        <authorList>
            <person name="Floudas D."/>
            <person name="Bentzer J."/>
            <person name="Ahren D."/>
            <person name="Johansson T."/>
            <person name="Persson P."/>
            <person name="Tunlid A."/>
        </authorList>
    </citation>
    <scope>NUCLEOTIDE SEQUENCE [LARGE SCALE GENOMIC DNA]</scope>
    <source>
        <strain evidence="2 3">CBS 661.87</strain>
    </source>
</reference>
<dbReference type="PANTHER" id="PTHR48125:SF12">
    <property type="entry name" value="AT HOOK TRANSCRIPTION FACTOR FAMILY-RELATED"/>
    <property type="match status" value="1"/>
</dbReference>
<name>A0A8H5HAX3_9AGAR</name>
<feature type="compositionally biased region" description="Low complexity" evidence="1">
    <location>
        <begin position="38"/>
        <end position="52"/>
    </location>
</feature>
<feature type="region of interest" description="Disordered" evidence="1">
    <location>
        <begin position="414"/>
        <end position="498"/>
    </location>
</feature>
<feature type="compositionally biased region" description="Basic and acidic residues" evidence="1">
    <location>
        <begin position="423"/>
        <end position="432"/>
    </location>
</feature>
<evidence type="ECO:0000313" key="2">
    <source>
        <dbReference type="EMBL" id="KAF5379841.1"/>
    </source>
</evidence>
<evidence type="ECO:0000313" key="3">
    <source>
        <dbReference type="Proteomes" id="UP000565441"/>
    </source>
</evidence>
<feature type="compositionally biased region" description="Pro residues" evidence="1">
    <location>
        <begin position="92"/>
        <end position="109"/>
    </location>
</feature>
<proteinExistence type="predicted"/>